<name>A0A6P1TVV8_9FIRM</name>
<dbReference type="GO" id="GO:0016787">
    <property type="term" value="F:hydrolase activity"/>
    <property type="evidence" value="ECO:0007669"/>
    <property type="project" value="UniProtKB-KW"/>
</dbReference>
<dbReference type="InterPro" id="IPR050114">
    <property type="entry name" value="UPF0173_UPF0282_UlaG_hydrolase"/>
</dbReference>
<dbReference type="PANTHER" id="PTHR43546">
    <property type="entry name" value="UPF0173 METAL-DEPENDENT HYDROLASE MJ1163-RELATED"/>
    <property type="match status" value="1"/>
</dbReference>
<dbReference type="Proteomes" id="UP000464314">
    <property type="component" value="Chromosome"/>
</dbReference>
<proteinExistence type="predicted"/>
<dbReference type="PANTHER" id="PTHR43546:SF3">
    <property type="entry name" value="UPF0173 METAL-DEPENDENT HYDROLASE MJ1163"/>
    <property type="match status" value="1"/>
</dbReference>
<dbReference type="Gene3D" id="3.60.15.10">
    <property type="entry name" value="Ribonuclease Z/Hydroxyacylglutathione hydrolase-like"/>
    <property type="match status" value="1"/>
</dbReference>
<reference evidence="1 2" key="1">
    <citation type="submission" date="2020-01" db="EMBL/GenBank/DDBJ databases">
        <title>Genome analysis of Anaerocolumna sp. CBA3638.</title>
        <authorList>
            <person name="Kim J."/>
            <person name="Roh S.W."/>
        </authorList>
    </citation>
    <scope>NUCLEOTIDE SEQUENCE [LARGE SCALE GENOMIC DNA]</scope>
    <source>
        <strain evidence="1 2">CBA3638</strain>
    </source>
</reference>
<keyword evidence="1" id="KW-0378">Hydrolase</keyword>
<sequence>MAEFYFQGHGSFRLTTDKGTVIYVDPYAGGGYNLAADIILVTHEHGDHNRIELAAKKEECTIITDQEALEGGIYHKFTIKDVEIESVPAYNRNHSRSECVGYILRFDSISFYASGDTSVTDFMADKIPAYQLDYAVLPIDGIYNMNPEEATKCAEIIGAKHVIPIHMKPGQLFDRLCAEQFKAANRLIVEAGTGIILMK</sequence>
<dbReference type="EMBL" id="CP048000">
    <property type="protein sequence ID" value="QHQ63545.1"/>
    <property type="molecule type" value="Genomic_DNA"/>
</dbReference>
<dbReference type="Pfam" id="PF13483">
    <property type="entry name" value="Lactamase_B_3"/>
    <property type="match status" value="1"/>
</dbReference>
<dbReference type="SUPFAM" id="SSF56281">
    <property type="entry name" value="Metallo-hydrolase/oxidoreductase"/>
    <property type="match status" value="1"/>
</dbReference>
<keyword evidence="2" id="KW-1185">Reference proteome</keyword>
<evidence type="ECO:0000313" key="1">
    <source>
        <dbReference type="EMBL" id="QHQ63545.1"/>
    </source>
</evidence>
<dbReference type="RefSeq" id="WP_161840356.1">
    <property type="nucleotide sequence ID" value="NZ_CP048000.1"/>
</dbReference>
<dbReference type="KEGG" id="anr:Ana3638_24470"/>
<dbReference type="AlphaFoldDB" id="A0A6P1TVV8"/>
<protein>
    <submittedName>
        <fullName evidence="1">MBL fold metallo-hydrolase</fullName>
    </submittedName>
</protein>
<evidence type="ECO:0000313" key="2">
    <source>
        <dbReference type="Proteomes" id="UP000464314"/>
    </source>
</evidence>
<gene>
    <name evidence="1" type="ORF">Ana3638_24470</name>
</gene>
<dbReference type="InterPro" id="IPR036866">
    <property type="entry name" value="RibonucZ/Hydroxyglut_hydro"/>
</dbReference>
<organism evidence="1 2">
    <name type="scientific">Anaerocolumna sedimenticola</name>
    <dbReference type="NCBI Taxonomy" id="2696063"/>
    <lineage>
        <taxon>Bacteria</taxon>
        <taxon>Bacillati</taxon>
        <taxon>Bacillota</taxon>
        <taxon>Clostridia</taxon>
        <taxon>Lachnospirales</taxon>
        <taxon>Lachnospiraceae</taxon>
        <taxon>Anaerocolumna</taxon>
    </lineage>
</organism>
<accession>A0A6P1TVV8</accession>